<evidence type="ECO:0000313" key="3">
    <source>
        <dbReference type="Proteomes" id="UP000001949"/>
    </source>
</evidence>
<organism evidence="2 3">
    <name type="scientific">Theileria parva</name>
    <name type="common">East coast fever infection agent</name>
    <dbReference type="NCBI Taxonomy" id="5875"/>
    <lineage>
        <taxon>Eukaryota</taxon>
        <taxon>Sar</taxon>
        <taxon>Alveolata</taxon>
        <taxon>Apicomplexa</taxon>
        <taxon>Aconoidasida</taxon>
        <taxon>Piroplasmida</taxon>
        <taxon>Theileriidae</taxon>
        <taxon>Theileria</taxon>
    </lineage>
</organism>
<dbReference type="InParanoid" id="Q4N550"/>
<dbReference type="VEuPathDB" id="PiroplasmaDB:TpMuguga_02g00440"/>
<dbReference type="GeneID" id="3501422"/>
<dbReference type="Proteomes" id="UP000001949">
    <property type="component" value="Unassembled WGS sequence"/>
</dbReference>
<dbReference type="PANTHER" id="PTHR43691:SF11">
    <property type="entry name" value="FI09636P-RELATED"/>
    <property type="match status" value="1"/>
</dbReference>
<accession>Q4N550</accession>
<keyword evidence="3" id="KW-1185">Reference proteome</keyword>
<feature type="domain" description="Nucleoside phosphorylase" evidence="1">
    <location>
        <begin position="23"/>
        <end position="220"/>
    </location>
</feature>
<dbReference type="eggNOG" id="ENOG502S9ZM">
    <property type="taxonomic scope" value="Eukaryota"/>
</dbReference>
<dbReference type="Gene3D" id="3.40.50.1580">
    <property type="entry name" value="Nucleoside phosphorylase domain"/>
    <property type="match status" value="1"/>
</dbReference>
<protein>
    <submittedName>
        <fullName evidence="2">Purine nucleoside phosphorylase, putative</fullName>
    </submittedName>
</protein>
<dbReference type="AlphaFoldDB" id="Q4N550"/>
<dbReference type="SUPFAM" id="SSF53167">
    <property type="entry name" value="Purine and uridine phosphorylases"/>
    <property type="match status" value="1"/>
</dbReference>
<name>Q4N550_THEPA</name>
<gene>
    <name evidence="2" type="ordered locus">TP02_0440</name>
</gene>
<sequence>MEYNDCKLLVRMRVPRDRIHKAAVVTENLYHFPIFPKLGKNYHEFGEFSCYKIAELEVDGVMILLVYHGVSGNAVSPILTELLEMGVKIVIRCGKAGSFKPSQVKSGDIYICYASMRDDSSSLAEIDVKYPAVADYDVIDCLVDTAEELGIKTNLGINYSTDSFYRKVFKDDPRDEYTSHNIVDTEDNESAIILVLSSLYGAKAASVLTVDGFPLLWARGGYLVGEKAVDIGIEKMMGLGVKAASTLTKRFFNN</sequence>
<dbReference type="InterPro" id="IPR035994">
    <property type="entry name" value="Nucleoside_phosphorylase_sf"/>
</dbReference>
<dbReference type="OMA" id="PQCLLCG"/>
<reference evidence="2 3" key="1">
    <citation type="journal article" date="2005" name="Science">
        <title>Genome sequence of Theileria parva, a bovine pathogen that transforms lymphocytes.</title>
        <authorList>
            <person name="Gardner M.J."/>
            <person name="Bishop R."/>
            <person name="Shah T."/>
            <person name="de Villiers E.P."/>
            <person name="Carlton J.M."/>
            <person name="Hall N."/>
            <person name="Ren Q."/>
            <person name="Paulsen I.T."/>
            <person name="Pain A."/>
            <person name="Berriman M."/>
            <person name="Wilson R.J.M."/>
            <person name="Sato S."/>
            <person name="Ralph S.A."/>
            <person name="Mann D.J."/>
            <person name="Xiong Z."/>
            <person name="Shallom S.J."/>
            <person name="Weidman J."/>
            <person name="Jiang L."/>
            <person name="Lynn J."/>
            <person name="Weaver B."/>
            <person name="Shoaibi A."/>
            <person name="Domingo A.R."/>
            <person name="Wasawo D."/>
            <person name="Crabtree J."/>
            <person name="Wortman J.R."/>
            <person name="Haas B."/>
            <person name="Angiuoli S.V."/>
            <person name="Creasy T.H."/>
            <person name="Lu C."/>
            <person name="Suh B."/>
            <person name="Silva J.C."/>
            <person name="Utterback T.R."/>
            <person name="Feldblyum T.V."/>
            <person name="Pertea M."/>
            <person name="Allen J."/>
            <person name="Nierman W.C."/>
            <person name="Taracha E.L.N."/>
            <person name="Salzberg S.L."/>
            <person name="White O.R."/>
            <person name="Fitzhugh H.A."/>
            <person name="Morzaria S."/>
            <person name="Venter J.C."/>
            <person name="Fraser C.M."/>
            <person name="Nene V."/>
        </authorList>
    </citation>
    <scope>NUCLEOTIDE SEQUENCE [LARGE SCALE GENOMIC DNA]</scope>
    <source>
        <strain evidence="2 3">Muguga</strain>
    </source>
</reference>
<dbReference type="EMBL" id="AAGK01000002">
    <property type="protein sequence ID" value="EAN32723.1"/>
    <property type="molecule type" value="Genomic_DNA"/>
</dbReference>
<dbReference type="FunCoup" id="Q4N550">
    <property type="interactions" value="19"/>
</dbReference>
<dbReference type="KEGG" id="tpv:TP02_0440"/>
<dbReference type="GO" id="GO:0006218">
    <property type="term" value="P:uridine catabolic process"/>
    <property type="evidence" value="ECO:0007669"/>
    <property type="project" value="TreeGrafter"/>
</dbReference>
<proteinExistence type="predicted"/>
<evidence type="ECO:0000313" key="2">
    <source>
        <dbReference type="EMBL" id="EAN32723.1"/>
    </source>
</evidence>
<dbReference type="Pfam" id="PF01048">
    <property type="entry name" value="PNP_UDP_1"/>
    <property type="match status" value="1"/>
</dbReference>
<dbReference type="PANTHER" id="PTHR43691">
    <property type="entry name" value="URIDINE PHOSPHORYLASE"/>
    <property type="match status" value="1"/>
</dbReference>
<dbReference type="GO" id="GO:0005829">
    <property type="term" value="C:cytosol"/>
    <property type="evidence" value="ECO:0007669"/>
    <property type="project" value="TreeGrafter"/>
</dbReference>
<comment type="caution">
    <text evidence="2">The sequence shown here is derived from an EMBL/GenBank/DDBJ whole genome shotgun (WGS) entry which is preliminary data.</text>
</comment>
<dbReference type="GO" id="GO:0004850">
    <property type="term" value="F:uridine phosphorylase activity"/>
    <property type="evidence" value="ECO:0007669"/>
    <property type="project" value="TreeGrafter"/>
</dbReference>
<evidence type="ECO:0000259" key="1">
    <source>
        <dbReference type="Pfam" id="PF01048"/>
    </source>
</evidence>
<dbReference type="InterPro" id="IPR000845">
    <property type="entry name" value="Nucleoside_phosphorylase_d"/>
</dbReference>